<dbReference type="Proteomes" id="UP001055172">
    <property type="component" value="Unassembled WGS sequence"/>
</dbReference>
<feature type="compositionally biased region" description="Basic and acidic residues" evidence="1">
    <location>
        <begin position="353"/>
        <end position="369"/>
    </location>
</feature>
<proteinExistence type="predicted"/>
<name>A0AA37GS57_9PEZI</name>
<gene>
    <name evidence="2" type="ORF">ColLi_09087</name>
</gene>
<evidence type="ECO:0000256" key="1">
    <source>
        <dbReference type="SAM" id="MobiDB-lite"/>
    </source>
</evidence>
<evidence type="ECO:0000313" key="2">
    <source>
        <dbReference type="EMBL" id="GJC86249.1"/>
    </source>
</evidence>
<dbReference type="EMBL" id="BPPX01000021">
    <property type="protein sequence ID" value="GJC86249.1"/>
    <property type="molecule type" value="Genomic_DNA"/>
</dbReference>
<protein>
    <submittedName>
        <fullName evidence="2">Uncharacterized protein</fullName>
    </submittedName>
</protein>
<feature type="region of interest" description="Disordered" evidence="1">
    <location>
        <begin position="245"/>
        <end position="369"/>
    </location>
</feature>
<comment type="caution">
    <text evidence="2">The sequence shown here is derived from an EMBL/GenBank/DDBJ whole genome shotgun (WGS) entry which is preliminary data.</text>
</comment>
<sequence length="369" mass="41394">MQHNKFFMPLTGFNNVQDYFEEALHRHLRVVDVELALGRAYQDYVEELQSRPSTVAAVSDLSDLSSPLPDFSHVDQNLLMKKARQHMPEFLRFDAVRGRQDVEGASDHVAVFGGSPRKPLDEKARRLFSPSPSLQRHQQHHFLPPGFPTKARRSQIPEPLSLNLNPHPPPCQQPQVKPDRIPGSSTVSPRQMILDDMERAAGLFQTKSEQLKLALHRVTEYKADLGRLSAALVLLDARLEHLDRASDVQDNDNQNKDNKDDEGRDDGHDDRPAPRRDEEQGGRLPEEGVDASQGKRLTEGLFGQFQSLRGFGAPPPPGDHEEQAGDGPSGDGGRVQNQGQGKGKKPRRRNYHPRAERRVEVEDCGRADV</sequence>
<organism evidence="2 3">
    <name type="scientific">Colletotrichum liriopes</name>
    <dbReference type="NCBI Taxonomy" id="708192"/>
    <lineage>
        <taxon>Eukaryota</taxon>
        <taxon>Fungi</taxon>
        <taxon>Dikarya</taxon>
        <taxon>Ascomycota</taxon>
        <taxon>Pezizomycotina</taxon>
        <taxon>Sordariomycetes</taxon>
        <taxon>Hypocreomycetidae</taxon>
        <taxon>Glomerellales</taxon>
        <taxon>Glomerellaceae</taxon>
        <taxon>Colletotrichum</taxon>
        <taxon>Colletotrichum spaethianum species complex</taxon>
    </lineage>
</organism>
<accession>A0AA37GS57</accession>
<feature type="compositionally biased region" description="Basic and acidic residues" evidence="1">
    <location>
        <begin position="245"/>
        <end position="286"/>
    </location>
</feature>
<dbReference type="AlphaFoldDB" id="A0AA37GS57"/>
<keyword evidence="3" id="KW-1185">Reference proteome</keyword>
<reference evidence="2 3" key="1">
    <citation type="submission" date="2021-07" db="EMBL/GenBank/DDBJ databases">
        <title>Genome data of Colletotrichum spaethianum.</title>
        <authorList>
            <person name="Utami Y.D."/>
            <person name="Hiruma K."/>
        </authorList>
    </citation>
    <scope>NUCLEOTIDE SEQUENCE [LARGE SCALE GENOMIC DNA]</scope>
    <source>
        <strain evidence="2 3">MAFF 242679</strain>
    </source>
</reference>
<feature type="compositionally biased region" description="Basic residues" evidence="1">
    <location>
        <begin position="342"/>
        <end position="352"/>
    </location>
</feature>
<feature type="region of interest" description="Disordered" evidence="1">
    <location>
        <begin position="130"/>
        <end position="187"/>
    </location>
</feature>
<evidence type="ECO:0000313" key="3">
    <source>
        <dbReference type="Proteomes" id="UP001055172"/>
    </source>
</evidence>